<evidence type="ECO:0000313" key="1">
    <source>
        <dbReference type="EMBL" id="GAA4496755.1"/>
    </source>
</evidence>
<dbReference type="Proteomes" id="UP001501243">
    <property type="component" value="Unassembled WGS sequence"/>
</dbReference>
<comment type="caution">
    <text evidence="1">The sequence shown here is derived from an EMBL/GenBank/DDBJ whole genome shotgun (WGS) entry which is preliminary data.</text>
</comment>
<organism evidence="1 2">
    <name type="scientific">Hymenobacter ginsengisoli</name>
    <dbReference type="NCBI Taxonomy" id="1051626"/>
    <lineage>
        <taxon>Bacteria</taxon>
        <taxon>Pseudomonadati</taxon>
        <taxon>Bacteroidota</taxon>
        <taxon>Cytophagia</taxon>
        <taxon>Cytophagales</taxon>
        <taxon>Hymenobacteraceae</taxon>
        <taxon>Hymenobacter</taxon>
    </lineage>
</organism>
<sequence>MLLHGVVGVGAAHRPALPGEGGSKLGFHCLLGGPALLIGGQAQIAAGKEKNFVGMHGNHGLLLTAK</sequence>
<dbReference type="EMBL" id="BAABGQ010000005">
    <property type="protein sequence ID" value="GAA4496755.1"/>
    <property type="molecule type" value="Genomic_DNA"/>
</dbReference>
<gene>
    <name evidence="1" type="ORF">GCM10023172_10570</name>
</gene>
<reference evidence="2" key="1">
    <citation type="journal article" date="2019" name="Int. J. Syst. Evol. Microbiol.">
        <title>The Global Catalogue of Microorganisms (GCM) 10K type strain sequencing project: providing services to taxonomists for standard genome sequencing and annotation.</title>
        <authorList>
            <consortium name="The Broad Institute Genomics Platform"/>
            <consortium name="The Broad Institute Genome Sequencing Center for Infectious Disease"/>
            <person name="Wu L."/>
            <person name="Ma J."/>
        </authorList>
    </citation>
    <scope>NUCLEOTIDE SEQUENCE [LARGE SCALE GENOMIC DNA]</scope>
    <source>
        <strain evidence="2">JCM 17841</strain>
    </source>
</reference>
<name>A0ABP8Q5T1_9BACT</name>
<proteinExistence type="predicted"/>
<accession>A0ABP8Q5T1</accession>
<evidence type="ECO:0000313" key="2">
    <source>
        <dbReference type="Proteomes" id="UP001501243"/>
    </source>
</evidence>
<keyword evidence="2" id="KW-1185">Reference proteome</keyword>
<protein>
    <submittedName>
        <fullName evidence="1">Uncharacterized protein</fullName>
    </submittedName>
</protein>